<dbReference type="EMBL" id="JABTTY010000001">
    <property type="protein sequence ID" value="MBE7525583.1"/>
    <property type="molecule type" value="Genomic_DNA"/>
</dbReference>
<reference evidence="2" key="1">
    <citation type="submission" date="2020-05" db="EMBL/GenBank/DDBJ databases">
        <title>High-Quality Genomes of Partial-Nitritation/Anammox System by Hierarchical Clustering Based Hybrid Assembly.</title>
        <authorList>
            <person name="Liu L."/>
            <person name="Wang Y."/>
            <person name="Che Y."/>
            <person name="Chen Y."/>
            <person name="Xia Y."/>
            <person name="Luo R."/>
            <person name="Cheng S.H."/>
            <person name="Zheng C."/>
            <person name="Zhang T."/>
        </authorList>
    </citation>
    <scope>NUCLEOTIDE SEQUENCE</scope>
    <source>
        <strain evidence="2">H1_PAT1</strain>
    </source>
</reference>
<dbReference type="AlphaFoldDB" id="A0A928TXI6"/>
<evidence type="ECO:0000313" key="2">
    <source>
        <dbReference type="EMBL" id="MBE7525583.1"/>
    </source>
</evidence>
<gene>
    <name evidence="2" type="ORF">HS096_04335</name>
</gene>
<keyword evidence="1" id="KW-1133">Transmembrane helix</keyword>
<keyword evidence="1" id="KW-0472">Membrane</keyword>
<evidence type="ECO:0000313" key="3">
    <source>
        <dbReference type="Proteomes" id="UP000710385"/>
    </source>
</evidence>
<evidence type="ECO:0000256" key="1">
    <source>
        <dbReference type="SAM" id="Phobius"/>
    </source>
</evidence>
<organism evidence="2 3">
    <name type="scientific">candidate division WWE3 bacterium</name>
    <dbReference type="NCBI Taxonomy" id="2053526"/>
    <lineage>
        <taxon>Bacteria</taxon>
        <taxon>Katanobacteria</taxon>
    </lineage>
</organism>
<sequence length="261" mass="27966">MKLLRANILPLALVIMTTILLGGIGLGIVVLNSLRRTADVDASMSAYYAADAGVERQIFELRKRNTTVSALSDLGDTFDANGAVWQANTAAFLQTDQKMYPVVNQGDFEVVDLIDPDNVGAAAGINQVQWSWSGPPGCEVELGIGEIDIAGGTFLPTSFQLVRGLSSPWTQALNPLQAYRLRFQPRRCSVTNLQVRVYSGGSQVPFPGDISVGAQGSFKQTTQNISATIPRQDILSGVFQFVIFSECSLIKDPLAGAPACP</sequence>
<evidence type="ECO:0008006" key="4">
    <source>
        <dbReference type="Google" id="ProtNLM"/>
    </source>
</evidence>
<accession>A0A928TXI6</accession>
<name>A0A928TXI6_UNCKA</name>
<protein>
    <recommendedName>
        <fullName evidence="4">Type 4 fimbrial biogenesis protein PilX N-terminal domain-containing protein</fullName>
    </recommendedName>
</protein>
<comment type="caution">
    <text evidence="2">The sequence shown here is derived from an EMBL/GenBank/DDBJ whole genome shotgun (WGS) entry which is preliminary data.</text>
</comment>
<dbReference type="Proteomes" id="UP000710385">
    <property type="component" value="Unassembled WGS sequence"/>
</dbReference>
<proteinExistence type="predicted"/>
<keyword evidence="1" id="KW-0812">Transmembrane</keyword>
<feature type="transmembrane region" description="Helical" evidence="1">
    <location>
        <begin position="12"/>
        <end position="34"/>
    </location>
</feature>